<keyword evidence="3" id="KW-0804">Transcription</keyword>
<accession>A0A645HPD0</accession>
<dbReference type="GO" id="GO:0003677">
    <property type="term" value="F:DNA binding"/>
    <property type="evidence" value="ECO:0007669"/>
    <property type="project" value="UniProtKB-KW"/>
</dbReference>
<dbReference type="PANTHER" id="PTHR42756:SF1">
    <property type="entry name" value="TRANSCRIPTIONAL REPRESSOR OF EMRAB OPERON"/>
    <property type="match status" value="1"/>
</dbReference>
<dbReference type="SUPFAM" id="SSF46785">
    <property type="entry name" value="Winged helix' DNA-binding domain"/>
    <property type="match status" value="1"/>
</dbReference>
<keyword evidence="1" id="KW-0805">Transcription regulation</keyword>
<dbReference type="GO" id="GO:0003700">
    <property type="term" value="F:DNA-binding transcription factor activity"/>
    <property type="evidence" value="ECO:0007669"/>
    <property type="project" value="InterPro"/>
</dbReference>
<evidence type="ECO:0000313" key="5">
    <source>
        <dbReference type="EMBL" id="MPN40099.1"/>
    </source>
</evidence>
<dbReference type="InterPro" id="IPR000835">
    <property type="entry name" value="HTH_MarR-typ"/>
</dbReference>
<dbReference type="InterPro" id="IPR036390">
    <property type="entry name" value="WH_DNA-bd_sf"/>
</dbReference>
<feature type="domain" description="HTH marR-type" evidence="4">
    <location>
        <begin position="1"/>
        <end position="66"/>
    </location>
</feature>
<dbReference type="InterPro" id="IPR036388">
    <property type="entry name" value="WH-like_DNA-bd_sf"/>
</dbReference>
<evidence type="ECO:0000256" key="3">
    <source>
        <dbReference type="ARBA" id="ARBA00023163"/>
    </source>
</evidence>
<gene>
    <name evidence="5" type="ORF">SDC9_187634</name>
</gene>
<dbReference type="Gene3D" id="1.10.10.10">
    <property type="entry name" value="Winged helix-like DNA-binding domain superfamily/Winged helix DNA-binding domain"/>
    <property type="match status" value="1"/>
</dbReference>
<comment type="caution">
    <text evidence="5">The sequence shown here is derived from an EMBL/GenBank/DDBJ whole genome shotgun (WGS) entry which is preliminary data.</text>
</comment>
<evidence type="ECO:0000256" key="2">
    <source>
        <dbReference type="ARBA" id="ARBA00023125"/>
    </source>
</evidence>
<dbReference type="AlphaFoldDB" id="A0A645HPD0"/>
<sequence length="88" mass="10275">MENAGLLERRADENDQRISRVYFTDKGKEAYEKVHELMKVIEGECFENFTIEEKILLKRLLMQVKNNLEDKVGTGNSHCMGKHENEDS</sequence>
<dbReference type="EMBL" id="VSSQ01096296">
    <property type="protein sequence ID" value="MPN40099.1"/>
    <property type="molecule type" value="Genomic_DNA"/>
</dbReference>
<protein>
    <recommendedName>
        <fullName evidence="4">HTH marR-type domain-containing protein</fullName>
    </recommendedName>
</protein>
<keyword evidence="2" id="KW-0238">DNA-binding</keyword>
<evidence type="ECO:0000256" key="1">
    <source>
        <dbReference type="ARBA" id="ARBA00023015"/>
    </source>
</evidence>
<reference evidence="5" key="1">
    <citation type="submission" date="2019-08" db="EMBL/GenBank/DDBJ databases">
        <authorList>
            <person name="Kucharzyk K."/>
            <person name="Murdoch R.W."/>
            <person name="Higgins S."/>
            <person name="Loffler F."/>
        </authorList>
    </citation>
    <scope>NUCLEOTIDE SEQUENCE</scope>
</reference>
<name>A0A645HPD0_9ZZZZ</name>
<evidence type="ECO:0000259" key="4">
    <source>
        <dbReference type="PROSITE" id="PS50995"/>
    </source>
</evidence>
<dbReference type="PANTHER" id="PTHR42756">
    <property type="entry name" value="TRANSCRIPTIONAL REGULATOR, MARR"/>
    <property type="match status" value="1"/>
</dbReference>
<proteinExistence type="predicted"/>
<organism evidence="5">
    <name type="scientific">bioreactor metagenome</name>
    <dbReference type="NCBI Taxonomy" id="1076179"/>
    <lineage>
        <taxon>unclassified sequences</taxon>
        <taxon>metagenomes</taxon>
        <taxon>ecological metagenomes</taxon>
    </lineage>
</organism>
<dbReference type="PROSITE" id="PS50995">
    <property type="entry name" value="HTH_MARR_2"/>
    <property type="match status" value="1"/>
</dbReference>